<evidence type="ECO:0000313" key="3">
    <source>
        <dbReference type="Proteomes" id="UP001497382"/>
    </source>
</evidence>
<keyword evidence="3" id="KW-1185">Reference proteome</keyword>
<organism evidence="2 3">
    <name type="scientific">Larinioides sclopetarius</name>
    <dbReference type="NCBI Taxonomy" id="280406"/>
    <lineage>
        <taxon>Eukaryota</taxon>
        <taxon>Metazoa</taxon>
        <taxon>Ecdysozoa</taxon>
        <taxon>Arthropoda</taxon>
        <taxon>Chelicerata</taxon>
        <taxon>Arachnida</taxon>
        <taxon>Araneae</taxon>
        <taxon>Araneomorphae</taxon>
        <taxon>Entelegynae</taxon>
        <taxon>Araneoidea</taxon>
        <taxon>Araneidae</taxon>
        <taxon>Larinioides</taxon>
    </lineage>
</organism>
<evidence type="ECO:0000256" key="1">
    <source>
        <dbReference type="SAM" id="Phobius"/>
    </source>
</evidence>
<evidence type="ECO:0000313" key="2">
    <source>
        <dbReference type="EMBL" id="CAL1285529.1"/>
    </source>
</evidence>
<dbReference type="Proteomes" id="UP001497382">
    <property type="component" value="Unassembled WGS sequence"/>
</dbReference>
<feature type="transmembrane region" description="Helical" evidence="1">
    <location>
        <begin position="12"/>
        <end position="31"/>
    </location>
</feature>
<dbReference type="EMBL" id="CAXIEN010000192">
    <property type="protein sequence ID" value="CAL1285529.1"/>
    <property type="molecule type" value="Genomic_DNA"/>
</dbReference>
<gene>
    <name evidence="2" type="ORF">LARSCL_LOCUS13759</name>
</gene>
<dbReference type="AlphaFoldDB" id="A0AAV2AR65"/>
<reference evidence="2 3" key="1">
    <citation type="submission" date="2024-04" db="EMBL/GenBank/DDBJ databases">
        <authorList>
            <person name="Rising A."/>
            <person name="Reimegard J."/>
            <person name="Sonavane S."/>
            <person name="Akerstrom W."/>
            <person name="Nylinder S."/>
            <person name="Hedman E."/>
            <person name="Kallberg Y."/>
        </authorList>
    </citation>
    <scope>NUCLEOTIDE SEQUENCE [LARGE SCALE GENOMIC DNA]</scope>
</reference>
<protein>
    <submittedName>
        <fullName evidence="2">Uncharacterized protein</fullName>
    </submittedName>
</protein>
<comment type="caution">
    <text evidence="2">The sequence shown here is derived from an EMBL/GenBank/DDBJ whole genome shotgun (WGS) entry which is preliminary data.</text>
</comment>
<name>A0AAV2AR65_9ARAC</name>
<sequence length="139" mass="15575">MLTSAESSSKAHSWIMLMLVIFIISLISTSARTIENDSSESLDLFDTKNETSSVLNREKRQLFGFNTDFSDFFGRAADNFNRIRSVVENGLALSTSITNMINATTSSNQPRTIQQAFQLVGSGLRDMMLGYFRRMGIIQ</sequence>
<proteinExistence type="predicted"/>
<keyword evidence="1" id="KW-1133">Transmembrane helix</keyword>
<accession>A0AAV2AR65</accession>
<keyword evidence="1" id="KW-0812">Transmembrane</keyword>
<keyword evidence="1" id="KW-0472">Membrane</keyword>